<dbReference type="Proteomes" id="UP000634308">
    <property type="component" value="Unassembled WGS sequence"/>
</dbReference>
<dbReference type="RefSeq" id="WP_189065965.1">
    <property type="nucleotide sequence ID" value="NZ_BMQM01000025.1"/>
</dbReference>
<keyword evidence="2" id="KW-1185">Reference proteome</keyword>
<proteinExistence type="predicted"/>
<comment type="caution">
    <text evidence="1">The sequence shown here is derived from an EMBL/GenBank/DDBJ whole genome shotgun (WGS) entry which is preliminary data.</text>
</comment>
<reference evidence="2" key="1">
    <citation type="journal article" date="2019" name="Int. J. Syst. Evol. Microbiol.">
        <title>The Global Catalogue of Microorganisms (GCM) 10K type strain sequencing project: providing services to taxonomists for standard genome sequencing and annotation.</title>
        <authorList>
            <consortium name="The Broad Institute Genomics Platform"/>
            <consortium name="The Broad Institute Genome Sequencing Center for Infectious Disease"/>
            <person name="Wu L."/>
            <person name="Ma J."/>
        </authorList>
    </citation>
    <scope>NUCLEOTIDE SEQUENCE [LARGE SCALE GENOMIC DNA]</scope>
    <source>
        <strain evidence="2">JCM 31404</strain>
    </source>
</reference>
<evidence type="ECO:0000313" key="1">
    <source>
        <dbReference type="EMBL" id="GGR67199.1"/>
    </source>
</evidence>
<accession>A0ABQ2RXX3</accession>
<name>A0ABQ2RXX3_9DEIO</name>
<organism evidence="1 2">
    <name type="scientific">Deinococcus seoulensis</name>
    <dbReference type="NCBI Taxonomy" id="1837379"/>
    <lineage>
        <taxon>Bacteria</taxon>
        <taxon>Thermotogati</taxon>
        <taxon>Deinococcota</taxon>
        <taxon>Deinococci</taxon>
        <taxon>Deinococcales</taxon>
        <taxon>Deinococcaceae</taxon>
        <taxon>Deinococcus</taxon>
    </lineage>
</organism>
<dbReference type="EMBL" id="BMQM01000025">
    <property type="protein sequence ID" value="GGR67199.1"/>
    <property type="molecule type" value="Genomic_DNA"/>
</dbReference>
<protein>
    <submittedName>
        <fullName evidence="1">Uncharacterized protein</fullName>
    </submittedName>
</protein>
<evidence type="ECO:0000313" key="2">
    <source>
        <dbReference type="Proteomes" id="UP000634308"/>
    </source>
</evidence>
<sequence length="126" mass="13829">MPTNYPIRQPTGQYRSLIPRLVSRALSLGTELPVIPGESQPDHSGPVVRFAPLKDRYGAHIGYRVRLQRGDAILHSLDVPDLPKKRVDWMPNNIGTHGSYVGRPNLDALTAAAQQVSIHAEGVMTS</sequence>
<gene>
    <name evidence="1" type="ORF">GCM10008959_31720</name>
</gene>